<evidence type="ECO:0000313" key="1">
    <source>
        <dbReference type="EMBL" id="MBB6478742.1"/>
    </source>
</evidence>
<dbReference type="Proteomes" id="UP000587760">
    <property type="component" value="Unassembled WGS sequence"/>
</dbReference>
<organism evidence="1 2">
    <name type="scientific">Spirochaeta isovalerica</name>
    <dbReference type="NCBI Taxonomy" id="150"/>
    <lineage>
        <taxon>Bacteria</taxon>
        <taxon>Pseudomonadati</taxon>
        <taxon>Spirochaetota</taxon>
        <taxon>Spirochaetia</taxon>
        <taxon>Spirochaetales</taxon>
        <taxon>Spirochaetaceae</taxon>
        <taxon>Spirochaeta</taxon>
    </lineage>
</organism>
<reference evidence="1 2" key="1">
    <citation type="submission" date="2020-08" db="EMBL/GenBank/DDBJ databases">
        <title>Genomic Encyclopedia of Type Strains, Phase IV (KMG-IV): sequencing the most valuable type-strain genomes for metagenomic binning, comparative biology and taxonomic classification.</title>
        <authorList>
            <person name="Goeker M."/>
        </authorList>
    </citation>
    <scope>NUCLEOTIDE SEQUENCE [LARGE SCALE GENOMIC DNA]</scope>
    <source>
        <strain evidence="1 2">DSM 2461</strain>
    </source>
</reference>
<proteinExistence type="predicted"/>
<name>A0A841R8E5_9SPIO</name>
<sequence>MKLSGKILFFCLLFVITTPLAALSIDRLKSNPERYKGDTVRLSGEVTFVAGIPFTDLQVYILEDNSGSLLVFTAFPKELDERTRIKAEVIAYIGDNKERDREDAINRISDYLVEKEILERKAARKVSEISLKFLNTVADAATGVWFVIEQEKTGFLNL</sequence>
<gene>
    <name evidence="1" type="ORF">HNR50_000375</name>
</gene>
<protein>
    <submittedName>
        <fullName evidence="1">Uncharacterized protein</fullName>
    </submittedName>
</protein>
<dbReference type="AlphaFoldDB" id="A0A841R8E5"/>
<dbReference type="RefSeq" id="WP_184742887.1">
    <property type="nucleotide sequence ID" value="NZ_JACHGJ010000001.1"/>
</dbReference>
<evidence type="ECO:0000313" key="2">
    <source>
        <dbReference type="Proteomes" id="UP000587760"/>
    </source>
</evidence>
<comment type="caution">
    <text evidence="1">The sequence shown here is derived from an EMBL/GenBank/DDBJ whole genome shotgun (WGS) entry which is preliminary data.</text>
</comment>
<accession>A0A841R8E5</accession>
<dbReference type="EMBL" id="JACHGJ010000001">
    <property type="protein sequence ID" value="MBB6478742.1"/>
    <property type="molecule type" value="Genomic_DNA"/>
</dbReference>
<keyword evidence="2" id="KW-1185">Reference proteome</keyword>